<feature type="transmembrane region" description="Helical" evidence="1">
    <location>
        <begin position="78"/>
        <end position="97"/>
    </location>
</feature>
<feature type="transmembrane region" description="Helical" evidence="1">
    <location>
        <begin position="6"/>
        <end position="25"/>
    </location>
</feature>
<keyword evidence="3" id="KW-0418">Kinase</keyword>
<evidence type="ECO:0000313" key="3">
    <source>
        <dbReference type="EMBL" id="MFB9210854.1"/>
    </source>
</evidence>
<dbReference type="EMBL" id="JBHMEW010000011">
    <property type="protein sequence ID" value="MFB9210854.1"/>
    <property type="molecule type" value="Genomic_DNA"/>
</dbReference>
<feature type="transmembrane region" description="Helical" evidence="1">
    <location>
        <begin position="109"/>
        <end position="132"/>
    </location>
</feature>
<dbReference type="GO" id="GO:0004673">
    <property type="term" value="F:protein histidine kinase activity"/>
    <property type="evidence" value="ECO:0007669"/>
    <property type="project" value="UniProtKB-EC"/>
</dbReference>
<organism evidence="3 4">
    <name type="scientific">Echinicola jeungdonensis</name>
    <dbReference type="NCBI Taxonomy" id="709343"/>
    <lineage>
        <taxon>Bacteria</taxon>
        <taxon>Pseudomonadati</taxon>
        <taxon>Bacteroidota</taxon>
        <taxon>Cytophagia</taxon>
        <taxon>Cytophagales</taxon>
        <taxon>Cyclobacteriaceae</taxon>
        <taxon>Echinicola</taxon>
    </lineage>
</organism>
<reference evidence="3 4" key="1">
    <citation type="submission" date="2024-09" db="EMBL/GenBank/DDBJ databases">
        <authorList>
            <person name="Sun Q."/>
            <person name="Mori K."/>
        </authorList>
    </citation>
    <scope>NUCLEOTIDE SEQUENCE [LARGE SCALE GENOMIC DNA]</scope>
    <source>
        <strain evidence="3 4">CECT 7682</strain>
    </source>
</reference>
<feature type="domain" description="Signal transduction histidine kinase internal region" evidence="2">
    <location>
        <begin position="152"/>
        <end position="230"/>
    </location>
</feature>
<dbReference type="EC" id="2.7.13.3" evidence="3"/>
<dbReference type="InterPro" id="IPR050640">
    <property type="entry name" value="Bact_2-comp_sensor_kinase"/>
</dbReference>
<evidence type="ECO:0000256" key="1">
    <source>
        <dbReference type="SAM" id="Phobius"/>
    </source>
</evidence>
<comment type="caution">
    <text evidence="3">The sequence shown here is derived from an EMBL/GenBank/DDBJ whole genome shotgun (WGS) entry which is preliminary data.</text>
</comment>
<evidence type="ECO:0000259" key="2">
    <source>
        <dbReference type="Pfam" id="PF06580"/>
    </source>
</evidence>
<sequence length="353" mass="40940">MDRTRLYWILQVLGWSSFAVINLFFVSLIRGITSVQIGAYFSLGAFYLLSTHLFRYVIKTHGWFNFSLTKLLVNGALALIALSFANVIATVLINWLFGILRVQEDLQPSVLLVNMFISFLYYILWAMMYFLYHFLENYNTTLKYQARINEIKLNQLRNQLNPHFIFNALNSVRALIDENPPKSKSAITQLSNILRYSLIMDKKRTIDFKDEINIVRDYLNLESIRFEERLQVEYEIEEKAYQYKIPPLMLQTIVENAIKHGISNRMEGGSILIQCYIGLSEDLYIRVKNTGQLKGGHGRKNDGSGHGISNTIQRLKLIYGNRASFNIKNSETGFVVTEIKIPKLLIKIEKNKR</sequence>
<dbReference type="InterPro" id="IPR010559">
    <property type="entry name" value="Sig_transdc_His_kin_internal"/>
</dbReference>
<proteinExistence type="predicted"/>
<feature type="transmembrane region" description="Helical" evidence="1">
    <location>
        <begin position="37"/>
        <end position="58"/>
    </location>
</feature>
<dbReference type="Gene3D" id="3.30.565.10">
    <property type="entry name" value="Histidine kinase-like ATPase, C-terminal domain"/>
    <property type="match status" value="1"/>
</dbReference>
<keyword evidence="1" id="KW-0812">Transmembrane</keyword>
<dbReference type="PANTHER" id="PTHR34220">
    <property type="entry name" value="SENSOR HISTIDINE KINASE YPDA"/>
    <property type="match status" value="1"/>
</dbReference>
<name>A0ABV5J4F4_9BACT</name>
<keyword evidence="3" id="KW-0808">Transferase</keyword>
<protein>
    <submittedName>
        <fullName evidence="3">Sensor histidine kinase</fullName>
        <ecNumber evidence="3">2.7.13.3</ecNumber>
    </submittedName>
</protein>
<keyword evidence="1" id="KW-0472">Membrane</keyword>
<dbReference type="InterPro" id="IPR036890">
    <property type="entry name" value="HATPase_C_sf"/>
</dbReference>
<keyword evidence="4" id="KW-1185">Reference proteome</keyword>
<dbReference type="RefSeq" id="WP_290247400.1">
    <property type="nucleotide sequence ID" value="NZ_JAUFQT010000001.1"/>
</dbReference>
<dbReference type="SUPFAM" id="SSF55874">
    <property type="entry name" value="ATPase domain of HSP90 chaperone/DNA topoisomerase II/histidine kinase"/>
    <property type="match status" value="1"/>
</dbReference>
<evidence type="ECO:0000313" key="4">
    <source>
        <dbReference type="Proteomes" id="UP001589654"/>
    </source>
</evidence>
<keyword evidence="1" id="KW-1133">Transmembrane helix</keyword>
<dbReference type="Proteomes" id="UP001589654">
    <property type="component" value="Unassembled WGS sequence"/>
</dbReference>
<dbReference type="PANTHER" id="PTHR34220:SF7">
    <property type="entry name" value="SENSOR HISTIDINE KINASE YPDA"/>
    <property type="match status" value="1"/>
</dbReference>
<gene>
    <name evidence="3" type="ORF">ACFFUR_03485</name>
</gene>
<dbReference type="Pfam" id="PF06580">
    <property type="entry name" value="His_kinase"/>
    <property type="match status" value="1"/>
</dbReference>
<accession>A0ABV5J4F4</accession>